<evidence type="ECO:0008006" key="4">
    <source>
        <dbReference type="Google" id="ProtNLM"/>
    </source>
</evidence>
<dbReference type="PANTHER" id="PTHR10378">
    <property type="entry name" value="LIM DOMAIN-BINDING PROTEIN"/>
    <property type="match status" value="1"/>
</dbReference>
<dbReference type="Pfam" id="PF01803">
    <property type="entry name" value="LIM_bind"/>
    <property type="match status" value="1"/>
</dbReference>
<reference evidence="2" key="1">
    <citation type="submission" date="2023-07" db="EMBL/GenBank/DDBJ databases">
        <title>Black Yeasts Isolated from many extreme environments.</title>
        <authorList>
            <person name="Coleine C."/>
            <person name="Stajich J.E."/>
            <person name="Selbmann L."/>
        </authorList>
    </citation>
    <scope>NUCLEOTIDE SEQUENCE</scope>
    <source>
        <strain evidence="2">CCFEE 5485</strain>
    </source>
</reference>
<accession>A0AAE0WEZ2</accession>
<proteinExistence type="predicted"/>
<feature type="compositionally biased region" description="Gly residues" evidence="1">
    <location>
        <begin position="546"/>
        <end position="558"/>
    </location>
</feature>
<protein>
    <recommendedName>
        <fullName evidence="4">LIM-domain binding protein-domain-containing protein</fullName>
    </recommendedName>
</protein>
<dbReference type="InterPro" id="IPR029005">
    <property type="entry name" value="LIM-bd/SEUSS"/>
</dbReference>
<name>A0AAE0WEZ2_9PEZI</name>
<organism evidence="2 3">
    <name type="scientific">Recurvomyces mirabilis</name>
    <dbReference type="NCBI Taxonomy" id="574656"/>
    <lineage>
        <taxon>Eukaryota</taxon>
        <taxon>Fungi</taxon>
        <taxon>Dikarya</taxon>
        <taxon>Ascomycota</taxon>
        <taxon>Pezizomycotina</taxon>
        <taxon>Dothideomycetes</taxon>
        <taxon>Dothideomycetidae</taxon>
        <taxon>Mycosphaerellales</taxon>
        <taxon>Teratosphaeriaceae</taxon>
        <taxon>Recurvomyces</taxon>
    </lineage>
</organism>
<sequence>MQHGNSQQSNPGQSGPPTSQGQPGQPPQMRPQSRTQNDQQTPVPQQAQPQPPQEGPPQHGTPQQNQQGNQPSTQQQAMSQRQQQQMMQQQQRMNQQRAQQMQARQLQMAQQNASQAQAQVQGQQQQSPQQPQPGALILKLNQLCDHLSNFDATTGKNLELWSDFTDKFFAPEGRLLHSFNDDPSPGSKSKVYEVLRQTIHRYFWTYFDQGALSLRLHTEHAREMPMMNGRQNVSCSSATLTVTFPGARLEMTGSLNAWFSHSTQNFDVLEIQQTSTEETISRAEIERVLTNWSPQMDTKSPKMAKNKIPKAQQKLQQQMDRLSINDFRLVPRGTMGVTSRVQQFLELGEAMTIMAPLMQFSQEKKLRPEEAVELWTAENEVLQQQQQQIQLQQGQQQSLTPQIQFPVANGVPVGGRTPSMGNMAMPNNGQGQAQFASPALSHMGLPMQNGVMGGGSPHISHQGHPGGAPGLQPPQPPQNMALNMLTQQVGPSHTPSPRQGNMAAPQMLPQHSAHGTNSSQASANTSPQVSNKRRRSMVKAEEEGGGEGQGQGGGGGAQGRVKPSPRGGKKGKPGGG</sequence>
<keyword evidence="3" id="KW-1185">Reference proteome</keyword>
<feature type="compositionally biased region" description="Polar residues" evidence="1">
    <location>
        <begin position="480"/>
        <end position="499"/>
    </location>
</feature>
<dbReference type="AlphaFoldDB" id="A0AAE0WEZ2"/>
<gene>
    <name evidence="2" type="ORF">LTR78_010701</name>
</gene>
<dbReference type="Proteomes" id="UP001274830">
    <property type="component" value="Unassembled WGS sequence"/>
</dbReference>
<comment type="caution">
    <text evidence="2">The sequence shown here is derived from an EMBL/GenBank/DDBJ whole genome shotgun (WGS) entry which is preliminary data.</text>
</comment>
<feature type="compositionally biased region" description="Low complexity" evidence="1">
    <location>
        <begin position="39"/>
        <end position="48"/>
    </location>
</feature>
<feature type="compositionally biased region" description="Low complexity" evidence="1">
    <location>
        <begin position="56"/>
        <end position="132"/>
    </location>
</feature>
<dbReference type="EMBL" id="JAUTXT010000085">
    <property type="protein sequence ID" value="KAK3669441.1"/>
    <property type="molecule type" value="Genomic_DNA"/>
</dbReference>
<evidence type="ECO:0000313" key="2">
    <source>
        <dbReference type="EMBL" id="KAK3669441.1"/>
    </source>
</evidence>
<feature type="compositionally biased region" description="Low complexity" evidence="1">
    <location>
        <begin position="1"/>
        <end position="23"/>
    </location>
</feature>
<feature type="compositionally biased region" description="Polar residues" evidence="1">
    <location>
        <begin position="513"/>
        <end position="530"/>
    </location>
</feature>
<feature type="region of interest" description="Disordered" evidence="1">
    <location>
        <begin position="444"/>
        <end position="576"/>
    </location>
</feature>
<evidence type="ECO:0000313" key="3">
    <source>
        <dbReference type="Proteomes" id="UP001274830"/>
    </source>
</evidence>
<evidence type="ECO:0000256" key="1">
    <source>
        <dbReference type="SAM" id="MobiDB-lite"/>
    </source>
</evidence>
<feature type="compositionally biased region" description="Basic residues" evidence="1">
    <location>
        <begin position="567"/>
        <end position="576"/>
    </location>
</feature>
<feature type="region of interest" description="Disordered" evidence="1">
    <location>
        <begin position="1"/>
        <end position="132"/>
    </location>
</feature>